<feature type="compositionally biased region" description="Low complexity" evidence="1">
    <location>
        <begin position="1"/>
        <end position="18"/>
    </location>
</feature>
<sequence length="76" mass="8699">MNSPAPETPAEAPASAPTEPDRIVWRRDVQRAFDCCGETIRRYIQTDRLPPLDINITPKRQGWYHSTLAARNLRIP</sequence>
<dbReference type="Proteomes" id="UP000643207">
    <property type="component" value="Unassembled WGS sequence"/>
</dbReference>
<gene>
    <name evidence="2" type="ORF">JI742_10010</name>
</gene>
<evidence type="ECO:0000313" key="3">
    <source>
        <dbReference type="Proteomes" id="UP000643207"/>
    </source>
</evidence>
<evidence type="ECO:0000313" key="2">
    <source>
        <dbReference type="EMBL" id="MBL0720224.1"/>
    </source>
</evidence>
<accession>A0A9X0XE57</accession>
<evidence type="ECO:0000256" key="1">
    <source>
        <dbReference type="SAM" id="MobiDB-lite"/>
    </source>
</evidence>
<protein>
    <submittedName>
        <fullName evidence="2">Uncharacterized protein</fullName>
    </submittedName>
</protein>
<proteinExistence type="predicted"/>
<organism evidence="2 3">
    <name type="scientific">Aquariibacter lacus</name>
    <dbReference type="NCBI Taxonomy" id="2801332"/>
    <lineage>
        <taxon>Bacteria</taxon>
        <taxon>Pseudomonadati</taxon>
        <taxon>Pseudomonadota</taxon>
        <taxon>Betaproteobacteria</taxon>
        <taxon>Burkholderiales</taxon>
        <taxon>Sphaerotilaceae</taxon>
        <taxon>Aquariibacter</taxon>
    </lineage>
</organism>
<keyword evidence="3" id="KW-1185">Reference proteome</keyword>
<feature type="region of interest" description="Disordered" evidence="1">
    <location>
        <begin position="1"/>
        <end position="22"/>
    </location>
</feature>
<reference evidence="2 3" key="1">
    <citation type="submission" date="2021-01" db="EMBL/GenBank/DDBJ databases">
        <title>Piscinibacter sp. Jin2 Genome sequencing and assembly.</title>
        <authorList>
            <person name="Kim I."/>
        </authorList>
    </citation>
    <scope>NUCLEOTIDE SEQUENCE [LARGE SCALE GENOMIC DNA]</scope>
    <source>
        <strain evidence="2 3">Jin2</strain>
    </source>
</reference>
<dbReference type="EMBL" id="JAERRA010000001">
    <property type="protein sequence ID" value="MBL0720224.1"/>
    <property type="molecule type" value="Genomic_DNA"/>
</dbReference>
<dbReference type="RefSeq" id="WP_201826117.1">
    <property type="nucleotide sequence ID" value="NZ_JAERRA010000001.1"/>
</dbReference>
<dbReference type="AlphaFoldDB" id="A0A9X0XE57"/>
<comment type="caution">
    <text evidence="2">The sequence shown here is derived from an EMBL/GenBank/DDBJ whole genome shotgun (WGS) entry which is preliminary data.</text>
</comment>
<name>A0A9X0XE57_9BURK</name>